<dbReference type="SUPFAM" id="SSF81383">
    <property type="entry name" value="F-box domain"/>
    <property type="match status" value="1"/>
</dbReference>
<name>A0A0C9UCT7_SPHS4</name>
<dbReference type="AlphaFoldDB" id="A0A0C9UCT7"/>
<keyword evidence="2" id="KW-1185">Reference proteome</keyword>
<reference evidence="1 2" key="1">
    <citation type="submission" date="2014-06" db="EMBL/GenBank/DDBJ databases">
        <title>Evolutionary Origins and Diversification of the Mycorrhizal Mutualists.</title>
        <authorList>
            <consortium name="DOE Joint Genome Institute"/>
            <consortium name="Mycorrhizal Genomics Consortium"/>
            <person name="Kohler A."/>
            <person name="Kuo A."/>
            <person name="Nagy L.G."/>
            <person name="Floudas D."/>
            <person name="Copeland A."/>
            <person name="Barry K.W."/>
            <person name="Cichocki N."/>
            <person name="Veneault-Fourrey C."/>
            <person name="LaButti K."/>
            <person name="Lindquist E.A."/>
            <person name="Lipzen A."/>
            <person name="Lundell T."/>
            <person name="Morin E."/>
            <person name="Murat C."/>
            <person name="Riley R."/>
            <person name="Ohm R."/>
            <person name="Sun H."/>
            <person name="Tunlid A."/>
            <person name="Henrissat B."/>
            <person name="Grigoriev I.V."/>
            <person name="Hibbett D.S."/>
            <person name="Martin F."/>
        </authorList>
    </citation>
    <scope>NUCLEOTIDE SEQUENCE [LARGE SCALE GENOMIC DNA]</scope>
    <source>
        <strain evidence="1 2">SS14</strain>
    </source>
</reference>
<protein>
    <recommendedName>
        <fullName evidence="3">F-box domain-containing protein</fullName>
    </recommendedName>
</protein>
<dbReference type="OrthoDB" id="3219396at2759"/>
<evidence type="ECO:0000313" key="1">
    <source>
        <dbReference type="EMBL" id="KIJ26932.1"/>
    </source>
</evidence>
<sequence>MDLNIGIARWVVGKITEGSGARAMMIENGRSATIGDDNEASAGLTAMIFGATGGPLPVGRVNPDPCLSAMNTLSAEFFLHICDSLSLRDILALRSTNKHFYRLTHTTHLFSALLRRLTVIPPILPATSRNLFGAIRSGTYESLLRRAVYLTHNWSSTLSSPIADKLIAFDAYNRVSQMKWLPGGKYLLTTTRNLSGRDKYIVSLWDVEKGVGLMRVGATNEPGNLRVRYVNIKGQIYIVFSCTIPMAPREDGAKRTRVQVIGIALSKVEDLSDSTDRDQFLANAEDARDPFEMLHDVVIDGNVVDVDMAEMNGQLLISFIVAPRTLVFTLFSAGFEEPKTSVLALGETMSLPDIRNAAWKLKLLPWQNAVMVARLLVPENEISRAETTLFTLDMYQLPAWGQKIENPDVIGRHFLTGVNILAFEFSDLESTWFSAVKTEGALLNTKSNEAPPPISIFATTKDPAGFIHLTMPPLPVPNSSIPLSNGMKSVPQFVYQLPAESIGRQTWTDHSARPTILPGAYRTLMYTRPRVRPTVDFATTGMEVQRLFAYRTMGESVPVFSGPRSTGWFAQTTPIAAVDAEGQAQVQVRYVEEEVELSAGQEEEEEEADENMDPNVVLKVPRFTDLSVVEEMKRGMTAMAYDESTGRVCYAVVEDTRVRLLDFGKPLSEGRQTREVEDVEMQ</sequence>
<dbReference type="EMBL" id="KN837352">
    <property type="protein sequence ID" value="KIJ26932.1"/>
    <property type="molecule type" value="Genomic_DNA"/>
</dbReference>
<dbReference type="Proteomes" id="UP000054279">
    <property type="component" value="Unassembled WGS sequence"/>
</dbReference>
<accession>A0A0C9UCT7</accession>
<dbReference type="HOGENOM" id="CLU_481604_0_0_1"/>
<dbReference type="InterPro" id="IPR036047">
    <property type="entry name" value="F-box-like_dom_sf"/>
</dbReference>
<organism evidence="1 2">
    <name type="scientific">Sphaerobolus stellatus (strain SS14)</name>
    <dbReference type="NCBI Taxonomy" id="990650"/>
    <lineage>
        <taxon>Eukaryota</taxon>
        <taxon>Fungi</taxon>
        <taxon>Dikarya</taxon>
        <taxon>Basidiomycota</taxon>
        <taxon>Agaricomycotina</taxon>
        <taxon>Agaricomycetes</taxon>
        <taxon>Phallomycetidae</taxon>
        <taxon>Geastrales</taxon>
        <taxon>Sphaerobolaceae</taxon>
        <taxon>Sphaerobolus</taxon>
    </lineage>
</organism>
<evidence type="ECO:0008006" key="3">
    <source>
        <dbReference type="Google" id="ProtNLM"/>
    </source>
</evidence>
<proteinExistence type="predicted"/>
<evidence type="ECO:0000313" key="2">
    <source>
        <dbReference type="Proteomes" id="UP000054279"/>
    </source>
</evidence>
<gene>
    <name evidence="1" type="ORF">M422DRAFT_38058</name>
</gene>